<dbReference type="Gene3D" id="3.30.470.10">
    <property type="match status" value="1"/>
</dbReference>
<dbReference type="InterPro" id="IPR018300">
    <property type="entry name" value="Aminotrans_IV_CS"/>
</dbReference>
<comment type="caution">
    <text evidence="13">The sequence shown here is derived from an EMBL/GenBank/DDBJ whole genome shotgun (WGS) entry which is preliminary data.</text>
</comment>
<comment type="pathway">
    <text evidence="4">Amino-acid biosynthesis; L-leucine biosynthesis; L-leucine from 3-methyl-2-oxobutanoate: step 4/4.</text>
</comment>
<evidence type="ECO:0000256" key="8">
    <source>
        <dbReference type="ARBA" id="ARBA00048212"/>
    </source>
</evidence>
<dbReference type="InterPro" id="IPR036038">
    <property type="entry name" value="Aminotransferase-like"/>
</dbReference>
<dbReference type="InterPro" id="IPR043131">
    <property type="entry name" value="BCAT-like_N"/>
</dbReference>
<evidence type="ECO:0000256" key="3">
    <source>
        <dbReference type="ARBA" id="ARBA00004931"/>
    </source>
</evidence>
<accession>A0ABU7GYF8</accession>
<name>A0ABU7GYF8_9SPHI</name>
<protein>
    <recommendedName>
        <fullName evidence="6">branched-chain-amino-acid transaminase</fullName>
        <ecNumber evidence="6">2.6.1.42</ecNumber>
    </recommendedName>
</protein>
<comment type="pathway">
    <text evidence="3">Amino-acid biosynthesis; L-valine biosynthesis; L-valine from pyruvate: step 4/4.</text>
</comment>
<dbReference type="EMBL" id="JAZDQU010000001">
    <property type="protein sequence ID" value="MEE1883823.1"/>
    <property type="molecule type" value="Genomic_DNA"/>
</dbReference>
<comment type="catalytic activity">
    <reaction evidence="8">
        <text>L-valine + 2-oxoglutarate = 3-methyl-2-oxobutanoate + L-glutamate</text>
        <dbReference type="Rhea" id="RHEA:24813"/>
        <dbReference type="ChEBI" id="CHEBI:11851"/>
        <dbReference type="ChEBI" id="CHEBI:16810"/>
        <dbReference type="ChEBI" id="CHEBI:29985"/>
        <dbReference type="ChEBI" id="CHEBI:57762"/>
        <dbReference type="EC" id="2.6.1.42"/>
    </reaction>
</comment>
<evidence type="ECO:0000256" key="4">
    <source>
        <dbReference type="ARBA" id="ARBA00005072"/>
    </source>
</evidence>
<evidence type="ECO:0000256" key="11">
    <source>
        <dbReference type="RuleBase" id="RU004106"/>
    </source>
</evidence>
<organism evidence="13 14">
    <name type="scientific">Pedobacter flavus</name>
    <dbReference type="NCBI Taxonomy" id="3113906"/>
    <lineage>
        <taxon>Bacteria</taxon>
        <taxon>Pseudomonadati</taxon>
        <taxon>Bacteroidota</taxon>
        <taxon>Sphingobacteriia</taxon>
        <taxon>Sphingobacteriales</taxon>
        <taxon>Sphingobacteriaceae</taxon>
        <taxon>Pedobacter</taxon>
    </lineage>
</organism>
<evidence type="ECO:0000256" key="5">
    <source>
        <dbReference type="ARBA" id="ARBA00009320"/>
    </source>
</evidence>
<dbReference type="InterPro" id="IPR001544">
    <property type="entry name" value="Aminotrans_IV"/>
</dbReference>
<evidence type="ECO:0000313" key="13">
    <source>
        <dbReference type="EMBL" id="MEE1883823.1"/>
    </source>
</evidence>
<proteinExistence type="inferred from homology"/>
<evidence type="ECO:0000256" key="6">
    <source>
        <dbReference type="ARBA" id="ARBA00013053"/>
    </source>
</evidence>
<dbReference type="Gene3D" id="3.20.10.10">
    <property type="entry name" value="D-amino Acid Aminotransferase, subunit A, domain 2"/>
    <property type="match status" value="1"/>
</dbReference>
<comment type="catalytic activity">
    <reaction evidence="9">
        <text>L-isoleucine + 2-oxoglutarate = (S)-3-methyl-2-oxopentanoate + L-glutamate</text>
        <dbReference type="Rhea" id="RHEA:24801"/>
        <dbReference type="ChEBI" id="CHEBI:16810"/>
        <dbReference type="ChEBI" id="CHEBI:29985"/>
        <dbReference type="ChEBI" id="CHEBI:35146"/>
        <dbReference type="ChEBI" id="CHEBI:58045"/>
        <dbReference type="EC" id="2.6.1.42"/>
    </reaction>
</comment>
<evidence type="ECO:0000256" key="9">
    <source>
        <dbReference type="ARBA" id="ARBA00048798"/>
    </source>
</evidence>
<dbReference type="RefSeq" id="WP_330144749.1">
    <property type="nucleotide sequence ID" value="NZ_JAZDQU010000001.1"/>
</dbReference>
<evidence type="ECO:0000256" key="10">
    <source>
        <dbReference type="ARBA" id="ARBA00049229"/>
    </source>
</evidence>
<dbReference type="InterPro" id="IPR043132">
    <property type="entry name" value="BCAT-like_C"/>
</dbReference>
<gene>
    <name evidence="13" type="ORF">VRU49_00195</name>
</gene>
<sequence length="279" mass="31863">MSSINYLTYNDNLISVTQPILLSSNRGLKFGDGIFESMKMQNHELMFSDLHADRIQAAAKFLKFEKYQLLDSYFLKQKTTELSKKNKLNGNSRFRLTVFRSNGGLYTPDTNRYEYILEVMPSTPTYELNTKGLIIDVYSELTKSINKLSQFKTTNALLFVMASIFKKERKLDDVILLNDAGFICESASSNIFVVYKNQIYTPPLSEGCVGGVMRSVVLKLAKENNIDIIEAQINPQILLEAEEVFLTNAALGIRWVMGYGRKRYFNEYSKLLSAKLNQL</sequence>
<dbReference type="PANTHER" id="PTHR42743">
    <property type="entry name" value="AMINO-ACID AMINOTRANSFERASE"/>
    <property type="match status" value="1"/>
</dbReference>
<dbReference type="Pfam" id="PF01063">
    <property type="entry name" value="Aminotran_4"/>
    <property type="match status" value="1"/>
</dbReference>
<evidence type="ECO:0000256" key="12">
    <source>
        <dbReference type="RuleBase" id="RU004516"/>
    </source>
</evidence>
<comment type="pathway">
    <text evidence="2">Amino-acid biosynthesis; L-isoleucine biosynthesis; L-isoleucine from 2-oxobutanoate: step 4/4.</text>
</comment>
<dbReference type="InterPro" id="IPR050571">
    <property type="entry name" value="Class-IV_PLP-Dep_Aminotrnsfr"/>
</dbReference>
<comment type="catalytic activity">
    <reaction evidence="10">
        <text>L-leucine + 2-oxoglutarate = 4-methyl-2-oxopentanoate + L-glutamate</text>
        <dbReference type="Rhea" id="RHEA:18321"/>
        <dbReference type="ChEBI" id="CHEBI:16810"/>
        <dbReference type="ChEBI" id="CHEBI:17865"/>
        <dbReference type="ChEBI" id="CHEBI:29985"/>
        <dbReference type="ChEBI" id="CHEBI:57427"/>
        <dbReference type="EC" id="2.6.1.42"/>
    </reaction>
</comment>
<comment type="cofactor">
    <cofactor evidence="1 12">
        <name>pyridoxal 5'-phosphate</name>
        <dbReference type="ChEBI" id="CHEBI:597326"/>
    </cofactor>
</comment>
<dbReference type="PROSITE" id="PS00770">
    <property type="entry name" value="AA_TRANSFER_CLASS_4"/>
    <property type="match status" value="1"/>
</dbReference>
<evidence type="ECO:0000313" key="14">
    <source>
        <dbReference type="Proteomes" id="UP001337681"/>
    </source>
</evidence>
<evidence type="ECO:0000256" key="2">
    <source>
        <dbReference type="ARBA" id="ARBA00004824"/>
    </source>
</evidence>
<keyword evidence="7 12" id="KW-0663">Pyridoxal phosphate</keyword>
<keyword evidence="13" id="KW-0808">Transferase</keyword>
<dbReference type="PANTHER" id="PTHR42743:SF11">
    <property type="entry name" value="AMINODEOXYCHORISMATE LYASE"/>
    <property type="match status" value="1"/>
</dbReference>
<evidence type="ECO:0000256" key="7">
    <source>
        <dbReference type="ARBA" id="ARBA00022898"/>
    </source>
</evidence>
<reference evidence="13 14" key="1">
    <citation type="submission" date="2024-01" db="EMBL/GenBank/DDBJ databases">
        <title>Pedobacter sp. nov., isolated from oil-contaminated soil.</title>
        <authorList>
            <person name="Le N.T.T."/>
        </authorList>
    </citation>
    <scope>NUCLEOTIDE SEQUENCE [LARGE SCALE GENOMIC DNA]</scope>
    <source>
        <strain evidence="13 14">VNH31</strain>
    </source>
</reference>
<keyword evidence="13" id="KW-0032">Aminotransferase</keyword>
<evidence type="ECO:0000256" key="1">
    <source>
        <dbReference type="ARBA" id="ARBA00001933"/>
    </source>
</evidence>
<dbReference type="EC" id="2.6.1.42" evidence="6"/>
<dbReference type="Proteomes" id="UP001337681">
    <property type="component" value="Unassembled WGS sequence"/>
</dbReference>
<keyword evidence="14" id="KW-1185">Reference proteome</keyword>
<dbReference type="CDD" id="cd00449">
    <property type="entry name" value="PLPDE_IV"/>
    <property type="match status" value="1"/>
</dbReference>
<dbReference type="GO" id="GO:0008483">
    <property type="term" value="F:transaminase activity"/>
    <property type="evidence" value="ECO:0007669"/>
    <property type="project" value="UniProtKB-KW"/>
</dbReference>
<comment type="similarity">
    <text evidence="5 11">Belongs to the class-IV pyridoxal-phosphate-dependent aminotransferase family.</text>
</comment>
<dbReference type="SUPFAM" id="SSF56752">
    <property type="entry name" value="D-aminoacid aminotransferase-like PLP-dependent enzymes"/>
    <property type="match status" value="1"/>
</dbReference>